<name>A0A9P4T802_CURKU</name>
<dbReference type="GO" id="GO:0005524">
    <property type="term" value="F:ATP binding"/>
    <property type="evidence" value="ECO:0007669"/>
    <property type="project" value="UniProtKB-KW"/>
</dbReference>
<reference evidence="10" key="1">
    <citation type="submission" date="2019-04" db="EMBL/GenBank/DDBJ databases">
        <title>Sequencing of skin fungus with MAO and IRED activity.</title>
        <authorList>
            <person name="Marsaioli A.J."/>
            <person name="Bonatto J.M.C."/>
            <person name="Reis Junior O."/>
        </authorList>
    </citation>
    <scope>NUCLEOTIDE SEQUENCE</scope>
    <source>
        <strain evidence="10">30M1</strain>
    </source>
</reference>
<dbReference type="EC" id="2.7.11.1" evidence="1"/>
<dbReference type="SMART" id="SM00220">
    <property type="entry name" value="S_TKc"/>
    <property type="match status" value="1"/>
</dbReference>
<evidence type="ECO:0000256" key="2">
    <source>
        <dbReference type="ARBA" id="ARBA00022527"/>
    </source>
</evidence>
<evidence type="ECO:0000256" key="8">
    <source>
        <dbReference type="ARBA" id="ARBA00048679"/>
    </source>
</evidence>
<dbReference type="CDD" id="cd00180">
    <property type="entry name" value="PKc"/>
    <property type="match status" value="1"/>
</dbReference>
<accession>A0A9P4T802</accession>
<comment type="catalytic activity">
    <reaction evidence="8">
        <text>L-seryl-[protein] + ATP = O-phospho-L-seryl-[protein] + ADP + H(+)</text>
        <dbReference type="Rhea" id="RHEA:17989"/>
        <dbReference type="Rhea" id="RHEA-COMP:9863"/>
        <dbReference type="Rhea" id="RHEA-COMP:11604"/>
        <dbReference type="ChEBI" id="CHEBI:15378"/>
        <dbReference type="ChEBI" id="CHEBI:29999"/>
        <dbReference type="ChEBI" id="CHEBI:30616"/>
        <dbReference type="ChEBI" id="CHEBI:83421"/>
        <dbReference type="ChEBI" id="CHEBI:456216"/>
        <dbReference type="EC" id="2.7.11.1"/>
    </reaction>
</comment>
<dbReference type="Gene3D" id="3.40.50.1820">
    <property type="entry name" value="alpha/beta hydrolase"/>
    <property type="match status" value="1"/>
</dbReference>
<dbReference type="InterPro" id="IPR029058">
    <property type="entry name" value="AB_hydrolase_fold"/>
</dbReference>
<feature type="domain" description="Protein kinase" evidence="9">
    <location>
        <begin position="134"/>
        <end position="469"/>
    </location>
</feature>
<dbReference type="SUPFAM" id="SSF53474">
    <property type="entry name" value="alpha/beta-Hydrolases"/>
    <property type="match status" value="1"/>
</dbReference>
<dbReference type="PROSITE" id="PS00108">
    <property type="entry name" value="PROTEIN_KINASE_ST"/>
    <property type="match status" value="1"/>
</dbReference>
<keyword evidence="11" id="KW-1185">Reference proteome</keyword>
<comment type="catalytic activity">
    <reaction evidence="7">
        <text>L-threonyl-[protein] + ATP = O-phospho-L-threonyl-[protein] + ADP + H(+)</text>
        <dbReference type="Rhea" id="RHEA:46608"/>
        <dbReference type="Rhea" id="RHEA-COMP:11060"/>
        <dbReference type="Rhea" id="RHEA-COMP:11605"/>
        <dbReference type="ChEBI" id="CHEBI:15378"/>
        <dbReference type="ChEBI" id="CHEBI:30013"/>
        <dbReference type="ChEBI" id="CHEBI:30616"/>
        <dbReference type="ChEBI" id="CHEBI:61977"/>
        <dbReference type="ChEBI" id="CHEBI:456216"/>
        <dbReference type="EC" id="2.7.11.1"/>
    </reaction>
</comment>
<dbReference type="PANTHER" id="PTHR24361:SF433">
    <property type="entry name" value="PROTEIN KINASE DOMAIN-CONTAINING PROTEIN"/>
    <property type="match status" value="1"/>
</dbReference>
<dbReference type="GO" id="GO:0005737">
    <property type="term" value="C:cytoplasm"/>
    <property type="evidence" value="ECO:0007669"/>
    <property type="project" value="TreeGrafter"/>
</dbReference>
<evidence type="ECO:0000313" key="10">
    <source>
        <dbReference type="EMBL" id="KAF2996810.1"/>
    </source>
</evidence>
<dbReference type="InterPro" id="IPR000719">
    <property type="entry name" value="Prot_kinase_dom"/>
</dbReference>
<dbReference type="OrthoDB" id="2363873at2759"/>
<sequence>MATSEDRLATPEDRLSTYFDTAQPRETFSDETIKEIALLLSQCTQATERSAIGQPRTYIVFRIIGQCDLLPRVIGEGFGDDWLPVRPRTLRWFLELDEEARKIFEETQQIILTKSRDIENGDHCHYDWEEEYPFLIRKRIGASSSSETDLIESLITHKHFALKRTPRPKRFVQSKKRMDSIRLEVKILKSVQHKHIVSYVGSYTDCKEIGLILSPVAEIHLEEYLEMAHEAPEYHAKLQSFFGCLAAAVAYLHGEGFSHQDIKPQNILVDKSNVLLANFEVSQESTITTAEIKGYTKVYSAPEIHEREVPHQSADVWGLGCVFMEMQSVLQGNDPSWLLNHYILHAMEPSESAESTLVDNMSRNDEVLVGLKDHRSASGKDFHSASSTMYNEEPTDLNDGMMTHRWENADIRSLVLIETDNTLVSRQLTAILKSKGRCGRIAESIIERHVQSKTGTMEEALEDSRQQFIKGKASTETWLSQTGPAAWTDPNLIEDNTLLKRGEDSVAAEFDSEDDPEQDEFSNTPQVDLVVRMLVNGRPFQQMVDNLRALLLPPGLMQDILPIPRDHIQFDREGVDSTIDKCKRFVEGRTDLKWNWWPLRPSTNPLKDDQIRICGSKRSQVLMKEQDEILRDVLKEPPRSFGRALICSRIARISVLTALHRRSSVIALSQSFVLPPPTGPCNVGLKPLVFPKLTLNDPVAPNGTGTSVLLSIYYPTEQSARPTKYIWPALSSLYDAYFALPNGSFGNVTAQIAYSAPPLPPKAWENLHLPTLIFNPSFAGPPSRLFHALLSDLASHGYSVVALDHPHEAPYIELPDGTGVTGLPLGYSPATPEEFELVQRVHDYRLSDAEAVLDALPAISKKLGIPLNTTHFSFFGHSLGGSAALAQVVYERNLTSPRKHTILGALNSDGSLWDPIAANDSSVDLRIPNLLLSSAQHKGDPLFHDFDVLQSSWAKEINVGGRSNHTDFSDLIVMKQGLGITGGQGAVTAERMIHITRTLVRSFQGLLLGTRPVARHRIINYGLIQACETDDLALLNKAFSAITSEHSKALQRHALSAAIRNSSHSILGYLLITGIVSVEKLPPSSIHRWPSDLKATEATLELLLAHGWDINYYDKTRRDDCQPYMWLIVRNHALVKWCLEHGASVYPPQYQPWARGCSAEDQCICETILEVAARYASVETFELLRSHGAPVGRLTLHAAVEWACHGWPDPEKTSSAYLEYGSYKERLEMVRHLIDVVGLDVNARDLNTGAFGEYPHPSGEPPICFIVRAPWEHRDTRDLIWLLLDRGADPTPGLRVADEMAKHVHGTKFREDVEAWKAIQESKAKCCVQ</sequence>
<protein>
    <recommendedName>
        <fullName evidence="1">non-specific serine/threonine protein kinase</fullName>
        <ecNumber evidence="1">2.7.11.1</ecNumber>
    </recommendedName>
</protein>
<keyword evidence="3" id="KW-0808">Transferase</keyword>
<dbReference type="EMBL" id="SWKU01000025">
    <property type="protein sequence ID" value="KAF2996810.1"/>
    <property type="molecule type" value="Genomic_DNA"/>
</dbReference>
<evidence type="ECO:0000313" key="11">
    <source>
        <dbReference type="Proteomes" id="UP000801428"/>
    </source>
</evidence>
<dbReference type="Pfam" id="PF00069">
    <property type="entry name" value="Pkinase"/>
    <property type="match status" value="1"/>
</dbReference>
<dbReference type="SUPFAM" id="SSF56112">
    <property type="entry name" value="Protein kinase-like (PK-like)"/>
    <property type="match status" value="1"/>
</dbReference>
<keyword evidence="2" id="KW-0723">Serine/threonine-protein kinase</keyword>
<proteinExistence type="predicted"/>
<keyword evidence="5" id="KW-0418">Kinase</keyword>
<dbReference type="InterPro" id="IPR008271">
    <property type="entry name" value="Ser/Thr_kinase_AS"/>
</dbReference>
<evidence type="ECO:0000256" key="4">
    <source>
        <dbReference type="ARBA" id="ARBA00022741"/>
    </source>
</evidence>
<evidence type="ECO:0000256" key="5">
    <source>
        <dbReference type="ARBA" id="ARBA00022777"/>
    </source>
</evidence>
<dbReference type="InterPro" id="IPR036770">
    <property type="entry name" value="Ankyrin_rpt-contain_sf"/>
</dbReference>
<evidence type="ECO:0000256" key="3">
    <source>
        <dbReference type="ARBA" id="ARBA00022679"/>
    </source>
</evidence>
<dbReference type="PROSITE" id="PS50011">
    <property type="entry name" value="PROTEIN_KINASE_DOM"/>
    <property type="match status" value="1"/>
</dbReference>
<dbReference type="Gene3D" id="1.25.40.20">
    <property type="entry name" value="Ankyrin repeat-containing domain"/>
    <property type="match status" value="1"/>
</dbReference>
<evidence type="ECO:0000256" key="1">
    <source>
        <dbReference type="ARBA" id="ARBA00012513"/>
    </source>
</evidence>
<keyword evidence="4" id="KW-0547">Nucleotide-binding</keyword>
<evidence type="ECO:0000259" key="9">
    <source>
        <dbReference type="PROSITE" id="PS50011"/>
    </source>
</evidence>
<dbReference type="Gene3D" id="1.10.510.10">
    <property type="entry name" value="Transferase(Phosphotransferase) domain 1"/>
    <property type="match status" value="1"/>
</dbReference>
<dbReference type="InterPro" id="IPR011009">
    <property type="entry name" value="Kinase-like_dom_sf"/>
</dbReference>
<dbReference type="Proteomes" id="UP000801428">
    <property type="component" value="Unassembled WGS sequence"/>
</dbReference>
<evidence type="ECO:0000256" key="7">
    <source>
        <dbReference type="ARBA" id="ARBA00047899"/>
    </source>
</evidence>
<dbReference type="PANTHER" id="PTHR24361">
    <property type="entry name" value="MITOGEN-ACTIVATED KINASE KINASE KINASE"/>
    <property type="match status" value="1"/>
</dbReference>
<dbReference type="SUPFAM" id="SSF48403">
    <property type="entry name" value="Ankyrin repeat"/>
    <property type="match status" value="1"/>
</dbReference>
<comment type="caution">
    <text evidence="10">The sequence shown here is derived from an EMBL/GenBank/DDBJ whole genome shotgun (WGS) entry which is preliminary data.</text>
</comment>
<gene>
    <name evidence="10" type="ORF">E8E13_001807</name>
</gene>
<evidence type="ECO:0000256" key="6">
    <source>
        <dbReference type="ARBA" id="ARBA00022840"/>
    </source>
</evidence>
<keyword evidence="6" id="KW-0067">ATP-binding</keyword>
<organism evidence="10 11">
    <name type="scientific">Curvularia kusanoi</name>
    <name type="common">Cochliobolus kusanoi</name>
    <dbReference type="NCBI Taxonomy" id="90978"/>
    <lineage>
        <taxon>Eukaryota</taxon>
        <taxon>Fungi</taxon>
        <taxon>Dikarya</taxon>
        <taxon>Ascomycota</taxon>
        <taxon>Pezizomycotina</taxon>
        <taxon>Dothideomycetes</taxon>
        <taxon>Pleosporomycetidae</taxon>
        <taxon>Pleosporales</taxon>
        <taxon>Pleosporineae</taxon>
        <taxon>Pleosporaceae</taxon>
        <taxon>Curvularia</taxon>
    </lineage>
</organism>
<dbReference type="GO" id="GO:0004674">
    <property type="term" value="F:protein serine/threonine kinase activity"/>
    <property type="evidence" value="ECO:0007669"/>
    <property type="project" value="UniProtKB-KW"/>
</dbReference>
<dbReference type="InterPro" id="IPR053235">
    <property type="entry name" value="Ser_Thr_kinase"/>
</dbReference>